<feature type="region of interest" description="Disordered" evidence="1">
    <location>
        <begin position="1"/>
        <end position="75"/>
    </location>
</feature>
<organism evidence="2 3">
    <name type="scientific">Actinoplanes utahensis</name>
    <dbReference type="NCBI Taxonomy" id="1869"/>
    <lineage>
        <taxon>Bacteria</taxon>
        <taxon>Bacillati</taxon>
        <taxon>Actinomycetota</taxon>
        <taxon>Actinomycetes</taxon>
        <taxon>Micromonosporales</taxon>
        <taxon>Micromonosporaceae</taxon>
        <taxon>Actinoplanes</taxon>
    </lineage>
</organism>
<name>A0A0A6UI79_ACTUT</name>
<feature type="compositionally biased region" description="Basic and acidic residues" evidence="1">
    <location>
        <begin position="23"/>
        <end position="34"/>
    </location>
</feature>
<evidence type="ECO:0000313" key="3">
    <source>
        <dbReference type="Proteomes" id="UP000054537"/>
    </source>
</evidence>
<dbReference type="Proteomes" id="UP000054537">
    <property type="component" value="Unassembled WGS sequence"/>
</dbReference>
<gene>
    <name evidence="2" type="ORF">MB27_24875</name>
</gene>
<evidence type="ECO:0000313" key="2">
    <source>
        <dbReference type="EMBL" id="KHD75151.1"/>
    </source>
</evidence>
<proteinExistence type="predicted"/>
<protein>
    <submittedName>
        <fullName evidence="2">Uncharacterized protein</fullName>
    </submittedName>
</protein>
<dbReference type="EMBL" id="JRTT01000031">
    <property type="protein sequence ID" value="KHD75151.1"/>
    <property type="molecule type" value="Genomic_DNA"/>
</dbReference>
<keyword evidence="3" id="KW-1185">Reference proteome</keyword>
<accession>A0A0A6UI79</accession>
<reference evidence="2 3" key="1">
    <citation type="submission" date="2014-10" db="EMBL/GenBank/DDBJ databases">
        <title>Draft genome sequence of Actinoplanes utahensis NRRL 12052.</title>
        <authorList>
            <person name="Velasco-Bucheli B."/>
            <person name="del Cerro C."/>
            <person name="Hormigo D."/>
            <person name="Garcia J.L."/>
            <person name="Acebal C."/>
            <person name="Arroyo M."/>
            <person name="de la Mata I."/>
        </authorList>
    </citation>
    <scope>NUCLEOTIDE SEQUENCE [LARGE SCALE GENOMIC DNA]</scope>
    <source>
        <strain evidence="2 3">NRRL 12052</strain>
    </source>
</reference>
<comment type="caution">
    <text evidence="2">The sequence shown here is derived from an EMBL/GenBank/DDBJ whole genome shotgun (WGS) entry which is preliminary data.</text>
</comment>
<sequence>MSDVDPEQYSEFTTGDGPGSADAEQRRAQEHPAQEAHGGSMAPGLVDDTGHRTPEPVPGEDAEGEPAGPAGREVA</sequence>
<dbReference type="STRING" id="1869.MB27_24875"/>
<dbReference type="RefSeq" id="WP_043528146.1">
    <property type="nucleotide sequence ID" value="NZ_BAABKU010000028.1"/>
</dbReference>
<dbReference type="AlphaFoldDB" id="A0A0A6UI79"/>
<dbReference type="OrthoDB" id="3298248at2"/>
<evidence type="ECO:0000256" key="1">
    <source>
        <dbReference type="SAM" id="MobiDB-lite"/>
    </source>
</evidence>